<dbReference type="Gene3D" id="3.40.50.300">
    <property type="entry name" value="P-loop containing nucleotide triphosphate hydrolases"/>
    <property type="match status" value="1"/>
</dbReference>
<dbReference type="GO" id="GO:1990904">
    <property type="term" value="C:ribonucleoprotein complex"/>
    <property type="evidence" value="ECO:0000318"/>
    <property type="project" value="GO_Central"/>
</dbReference>
<dbReference type="PRINTS" id="PR00315">
    <property type="entry name" value="ELONGATNFCT"/>
</dbReference>
<dbReference type="Ensembl" id="ENSPTRT00000092628.1">
    <property type="protein sequence ID" value="ENSPTRP00000076195.1"/>
    <property type="gene ID" value="ENSPTRG00000050545.1"/>
</dbReference>
<dbReference type="GO" id="GO:0005829">
    <property type="term" value="C:cytosol"/>
    <property type="evidence" value="ECO:0000318"/>
    <property type="project" value="GO_Central"/>
</dbReference>
<dbReference type="InterPro" id="IPR000795">
    <property type="entry name" value="T_Tr_GTP-bd_dom"/>
</dbReference>
<evidence type="ECO:0000256" key="1">
    <source>
        <dbReference type="SAM" id="MobiDB-lite"/>
    </source>
</evidence>
<dbReference type="SUPFAM" id="SSF50447">
    <property type="entry name" value="Translation proteins"/>
    <property type="match status" value="1"/>
</dbReference>
<reference evidence="3 4" key="1">
    <citation type="journal article" date="2005" name="Nature">
        <title>Initial sequence of the chimpanzee genome and comparison with the human genome.</title>
        <authorList>
            <consortium name="Chimpanzee sequencing and analysis consortium"/>
        </authorList>
    </citation>
    <scope>NUCLEOTIDE SEQUENCE [LARGE SCALE GENOMIC DNA]</scope>
</reference>
<organism evidence="3 4">
    <name type="scientific">Pan troglodytes</name>
    <name type="common">Chimpanzee</name>
    <dbReference type="NCBI Taxonomy" id="9598"/>
    <lineage>
        <taxon>Eukaryota</taxon>
        <taxon>Metazoa</taxon>
        <taxon>Chordata</taxon>
        <taxon>Craniata</taxon>
        <taxon>Vertebrata</taxon>
        <taxon>Euteleostomi</taxon>
        <taxon>Mammalia</taxon>
        <taxon>Eutheria</taxon>
        <taxon>Euarchontoglires</taxon>
        <taxon>Primates</taxon>
        <taxon>Haplorrhini</taxon>
        <taxon>Catarrhini</taxon>
        <taxon>Hominidae</taxon>
        <taxon>Pan</taxon>
    </lineage>
</organism>
<dbReference type="GO" id="GO:0042256">
    <property type="term" value="P:cytosolic ribosome assembly"/>
    <property type="evidence" value="ECO:0000318"/>
    <property type="project" value="GO_Central"/>
</dbReference>
<dbReference type="SUPFAM" id="SSF52540">
    <property type="entry name" value="P-loop containing nucleoside triphosphate hydrolases"/>
    <property type="match status" value="1"/>
</dbReference>
<dbReference type="AlphaFoldDB" id="A0A2I3SGN0"/>
<dbReference type="Gene3D" id="2.40.30.10">
    <property type="entry name" value="Translation factors"/>
    <property type="match status" value="1"/>
</dbReference>
<feature type="domain" description="Tr-type G" evidence="2">
    <location>
        <begin position="17"/>
        <end position="273"/>
    </location>
</feature>
<dbReference type="InterPro" id="IPR027417">
    <property type="entry name" value="P-loop_NTPase"/>
</dbReference>
<dbReference type="Bgee" id="ENSPTRG00000050545">
    <property type="expression patterns" value="Expressed in temporal lobe and 11 other cell types or tissues"/>
</dbReference>
<evidence type="ECO:0000313" key="3">
    <source>
        <dbReference type="Ensembl" id="ENSPTRP00000076195.1"/>
    </source>
</evidence>
<reference evidence="3" key="2">
    <citation type="submission" date="2025-08" db="UniProtKB">
        <authorList>
            <consortium name="Ensembl"/>
        </authorList>
    </citation>
    <scope>IDENTIFICATION</scope>
</reference>
<gene>
    <name evidence="3" type="primary">LOC453603</name>
</gene>
<protein>
    <recommendedName>
        <fullName evidence="2">Tr-type G domain-containing protein</fullName>
    </recommendedName>
</protein>
<name>A0A2I3SGN0_PANTR</name>
<proteinExistence type="predicted"/>
<dbReference type="OMA" id="AWLENIC"/>
<feature type="compositionally biased region" description="Basic and acidic residues" evidence="1">
    <location>
        <begin position="406"/>
        <end position="420"/>
    </location>
</feature>
<reference evidence="3" key="3">
    <citation type="submission" date="2025-09" db="UniProtKB">
        <authorList>
            <consortium name="Ensembl"/>
        </authorList>
    </citation>
    <scope>IDENTIFICATION</scope>
</reference>
<dbReference type="NCBIfam" id="TIGR00231">
    <property type="entry name" value="small_GTP"/>
    <property type="match status" value="1"/>
</dbReference>
<dbReference type="FunFam" id="3.40.50.300:FF:000732">
    <property type="entry name" value="Elongation factor like GTPase 1"/>
    <property type="match status" value="1"/>
</dbReference>
<feature type="compositionally biased region" description="Basic and acidic residues" evidence="1">
    <location>
        <begin position="443"/>
        <end position="452"/>
    </location>
</feature>
<dbReference type="GO" id="GO:0005525">
    <property type="term" value="F:GTP binding"/>
    <property type="evidence" value="ECO:0007669"/>
    <property type="project" value="InterPro"/>
</dbReference>
<dbReference type="EMBL" id="AACZ04062214">
    <property type="status" value="NOT_ANNOTATED_CDS"/>
    <property type="molecule type" value="Genomic_DNA"/>
</dbReference>
<dbReference type="GO" id="GO:0003924">
    <property type="term" value="F:GTPase activity"/>
    <property type="evidence" value="ECO:0000318"/>
    <property type="project" value="GO_Central"/>
</dbReference>
<dbReference type="GO" id="GO:0043022">
    <property type="term" value="F:ribosome binding"/>
    <property type="evidence" value="ECO:0000318"/>
    <property type="project" value="GO_Central"/>
</dbReference>
<evidence type="ECO:0000313" key="4">
    <source>
        <dbReference type="Proteomes" id="UP000002277"/>
    </source>
</evidence>
<dbReference type="EMBL" id="AACZ04062215">
    <property type="status" value="NOT_ANNOTATED_CDS"/>
    <property type="molecule type" value="Genomic_DNA"/>
</dbReference>
<dbReference type="InParanoid" id="A0A2I3SGN0"/>
<dbReference type="InterPro" id="IPR005225">
    <property type="entry name" value="Small_GTP-bd"/>
</dbReference>
<dbReference type="Pfam" id="PF00009">
    <property type="entry name" value="GTP_EFTU"/>
    <property type="match status" value="1"/>
</dbReference>
<dbReference type="PANTHER" id="PTHR42908:SF3">
    <property type="entry name" value="ELONGATION FACTOR-LIKE GTPASE 1"/>
    <property type="match status" value="1"/>
</dbReference>
<feature type="region of interest" description="Disordered" evidence="1">
    <location>
        <begin position="396"/>
        <end position="458"/>
    </location>
</feature>
<dbReference type="Proteomes" id="UP000002277">
    <property type="component" value="Chromosome 15"/>
</dbReference>
<dbReference type="GeneTree" id="ENSGT00550000074806"/>
<accession>A0A2I3SGN0</accession>
<sequence>MVLNSLDKMIQLQKNTANIRNICVLAHVDRGKTTLADCLISSNGIISSHLAGKLRYMDSREDEQIRGITMKSSAISLHYATGNEEYLINLIDSPGHVDFSSDVSTAVRICDGCIIVVDAVEGVCPQVMDSWLENIHPVLVINKIDHLIVELKFTPQEAYSHLKSILEQINALTGTLFTSKVLEERAERETESQANPNSEQGEQVYDWSTGLEDTDDSHLYFSPEQGNVVFTSAIDGWGFGETFYFEITIDSPTAKGKKLLFVQLILENLWSLYDAVLKKDKDKIDKIVTSLGLKIGAWEARHSDPKVQINAICSLWLPISHAALAMVCQKLPCPLDITAQRMERLMCTGSQTFDSLPPETQALKAAFMKCGSEDTAPVIMFVSKMFAVDAKALPQNKPRPLTQEEIAQRRERARQRHAEKLAAAQGQAPLEPTQDGSALETCPKGEEPRGDEQQVESMTPKPVLQEENNQESFIAFAQVFSGVARRGKKIFVLGPKYSPLEFLRRVRIESKIFIYCFSRV</sequence>
<dbReference type="EMBL" id="AACZ04062213">
    <property type="status" value="NOT_ANNOTATED_CDS"/>
    <property type="molecule type" value="Genomic_DNA"/>
</dbReference>
<keyword evidence="4" id="KW-1185">Reference proteome</keyword>
<dbReference type="PROSITE" id="PS51722">
    <property type="entry name" value="G_TR_2"/>
    <property type="match status" value="1"/>
</dbReference>
<evidence type="ECO:0000259" key="2">
    <source>
        <dbReference type="PROSITE" id="PS51722"/>
    </source>
</evidence>
<dbReference type="PANTHER" id="PTHR42908">
    <property type="entry name" value="TRANSLATION ELONGATION FACTOR-RELATED"/>
    <property type="match status" value="1"/>
</dbReference>
<dbReference type="InterPro" id="IPR009000">
    <property type="entry name" value="Transl_B-barrel_sf"/>
</dbReference>